<evidence type="ECO:0000256" key="2">
    <source>
        <dbReference type="ARBA" id="ARBA00006498"/>
    </source>
</evidence>
<dbReference type="GO" id="GO:0005634">
    <property type="term" value="C:nucleus"/>
    <property type="evidence" value="ECO:0007669"/>
    <property type="project" value="TreeGrafter"/>
</dbReference>
<dbReference type="PANTHER" id="PTHR31606:SF1">
    <property type="entry name" value="WW DOMAIN BINDING PROTEIN 2, ISOFORM E"/>
    <property type="match status" value="1"/>
</dbReference>
<accession>A0A505HSF0</accession>
<reference evidence="14" key="1">
    <citation type="submission" date="2018-10" db="EMBL/GenBank/DDBJ databases">
        <title>FDA dAtabase for Regulatory Grade micrObial Sequences (FDA-ARGOS): Supporting development and validation of Infectious Disease Dx tests.</title>
        <authorList>
            <person name="Kerrigan L."/>
            <person name="Tallon L."/>
            <person name="Sadzewicz L."/>
            <person name="Sengamalay N."/>
            <person name="Ott S."/>
            <person name="Godinez A."/>
            <person name="Nagaraj S."/>
            <person name="Vavikolanu K."/>
            <person name="Nadendla S."/>
            <person name="George J."/>
            <person name="Sichtig H."/>
        </authorList>
    </citation>
    <scope>NUCLEOTIDE SEQUENCE [LARGE SCALE GENOMIC DNA]</scope>
    <source>
        <strain evidence="14">FDAARGOS_311</strain>
    </source>
</reference>
<keyword evidence="7" id="KW-0496">Mitochondrion</keyword>
<proteinExistence type="inferred from homology"/>
<dbReference type="GO" id="GO:0031490">
    <property type="term" value="F:chromatin DNA binding"/>
    <property type="evidence" value="ECO:0007669"/>
    <property type="project" value="TreeGrafter"/>
</dbReference>
<organism evidence="13 14">
    <name type="scientific">Aspergillus niger</name>
    <dbReference type="NCBI Taxonomy" id="5061"/>
    <lineage>
        <taxon>Eukaryota</taxon>
        <taxon>Fungi</taxon>
        <taxon>Dikarya</taxon>
        <taxon>Ascomycota</taxon>
        <taxon>Pezizomycotina</taxon>
        <taxon>Eurotiomycetes</taxon>
        <taxon>Eurotiomycetidae</taxon>
        <taxon>Eurotiales</taxon>
        <taxon>Aspergillaceae</taxon>
        <taxon>Aspergillus</taxon>
        <taxon>Aspergillus subgen. Circumdati</taxon>
    </lineage>
</organism>
<evidence type="ECO:0000256" key="4">
    <source>
        <dbReference type="ARBA" id="ARBA00022660"/>
    </source>
</evidence>
<dbReference type="VEuPathDB" id="FungiDB:ATCC64974_80520"/>
<evidence type="ECO:0000256" key="7">
    <source>
        <dbReference type="ARBA" id="ARBA00023128"/>
    </source>
</evidence>
<dbReference type="EMBL" id="NKJJ02000006">
    <property type="protein sequence ID" value="TPR03837.1"/>
    <property type="molecule type" value="Genomic_DNA"/>
</dbReference>
<evidence type="ECO:0000256" key="8">
    <source>
        <dbReference type="ARBA" id="ARBA00023136"/>
    </source>
</evidence>
<dbReference type="VEuPathDB" id="FungiDB:ASPNIDRAFT2_1167185"/>
<dbReference type="Pfam" id="PF02320">
    <property type="entry name" value="UCR_hinge"/>
    <property type="match status" value="1"/>
</dbReference>
<evidence type="ECO:0000256" key="3">
    <source>
        <dbReference type="ARBA" id="ARBA00022448"/>
    </source>
</evidence>
<evidence type="ECO:0000256" key="5">
    <source>
        <dbReference type="ARBA" id="ARBA00022792"/>
    </source>
</evidence>
<dbReference type="InterPro" id="IPR044852">
    <property type="entry name" value="WBP2-like"/>
</dbReference>
<dbReference type="AlphaFoldDB" id="A0A505HSF0"/>
<feature type="domain" description="Ubiquinol-cytochrome C reductase hinge" evidence="12">
    <location>
        <begin position="214"/>
        <end position="281"/>
    </location>
</feature>
<evidence type="ECO:0000259" key="12">
    <source>
        <dbReference type="Pfam" id="PF02320"/>
    </source>
</evidence>
<sequence>MSINWVMLQGPEGFVRLPNEHHLFASPPRTTLSLQPLGSTASKDSFSKQSNAGRVYLTNQRIVYIPAQQTKEFQSFSAPLLNVHDAHVTAPFFGPNAWIALVQPVSGGGIPASLPAVQLKVTFKEGGAFDFHNNFERIKERLQQAVENTQASSRGAQNVDMSAIHLDELPAYTGPSGGTSGAVHSTAQEPVSSQSHHTGPEAGSEPMEPPPDYEEVQQQKCANSSQCAPYKHHFDECVERVTQQQEDPDYKGPKEDCVEEFFHLTHCATQCAAPKLWKALK</sequence>
<dbReference type="SUPFAM" id="SSF50729">
    <property type="entry name" value="PH domain-like"/>
    <property type="match status" value="1"/>
</dbReference>
<protein>
    <recommendedName>
        <fullName evidence="9">Cytochrome b-c1 complex subunit 6, mitochondrial</fullName>
    </recommendedName>
    <alternativeName>
        <fullName evidence="10">Complex III subunit 6</fullName>
    </alternativeName>
</protein>
<gene>
    <name evidence="13" type="ORF">CAN33_002130</name>
</gene>
<dbReference type="Gene3D" id="2.30.29.30">
    <property type="entry name" value="Pleckstrin-homology domain (PH domain)/Phosphotyrosine-binding domain (PTB)"/>
    <property type="match status" value="1"/>
</dbReference>
<feature type="region of interest" description="Disordered" evidence="11">
    <location>
        <begin position="169"/>
        <end position="220"/>
    </location>
</feature>
<evidence type="ECO:0000256" key="10">
    <source>
        <dbReference type="ARBA" id="ARBA00044246"/>
    </source>
</evidence>
<dbReference type="VEuPathDB" id="FungiDB:An04g05230"/>
<evidence type="ECO:0000256" key="9">
    <source>
        <dbReference type="ARBA" id="ARBA00044155"/>
    </source>
</evidence>
<dbReference type="InterPro" id="IPR036811">
    <property type="entry name" value="Ubol_cytC_Rdtase_hinge_dom_sf"/>
</dbReference>
<keyword evidence="6" id="KW-0249">Electron transport</keyword>
<feature type="compositionally biased region" description="Polar residues" evidence="11">
    <location>
        <begin position="182"/>
        <end position="197"/>
    </location>
</feature>
<evidence type="ECO:0000256" key="11">
    <source>
        <dbReference type="SAM" id="MobiDB-lite"/>
    </source>
</evidence>
<comment type="similarity">
    <text evidence="2">Belongs to the UQCRH/QCR6 family.</text>
</comment>
<dbReference type="VEuPathDB" id="FungiDB:M747DRAFT_41052"/>
<evidence type="ECO:0000313" key="13">
    <source>
        <dbReference type="EMBL" id="TPR03837.1"/>
    </source>
</evidence>
<keyword evidence="3" id="KW-0813">Transport</keyword>
<dbReference type="Gene3D" id="1.10.287.20">
    <property type="entry name" value="Ubiquinol-cytochrome C reductase hinge domain"/>
    <property type="match status" value="1"/>
</dbReference>
<comment type="caution">
    <text evidence="13">The sequence shown here is derived from an EMBL/GenBank/DDBJ whole genome shotgun (WGS) entry which is preliminary data.</text>
</comment>
<dbReference type="PANTHER" id="PTHR31606">
    <property type="entry name" value="WW DOMAIN BINDING PROTEIN 2, ISOFORM E"/>
    <property type="match status" value="1"/>
</dbReference>
<evidence type="ECO:0000313" key="14">
    <source>
        <dbReference type="Proteomes" id="UP000197666"/>
    </source>
</evidence>
<dbReference type="Proteomes" id="UP000197666">
    <property type="component" value="Unassembled WGS sequence"/>
</dbReference>
<dbReference type="GO" id="GO:0005743">
    <property type="term" value="C:mitochondrial inner membrane"/>
    <property type="evidence" value="ECO:0007669"/>
    <property type="project" value="UniProtKB-SubCell"/>
</dbReference>
<dbReference type="InterPro" id="IPR011993">
    <property type="entry name" value="PH-like_dom_sf"/>
</dbReference>
<dbReference type="SUPFAM" id="SSF81531">
    <property type="entry name" value="Non-heme 11 kDa protein of cytochrome bc1 complex (Ubiquinol-cytochrome c reductase)"/>
    <property type="match status" value="1"/>
</dbReference>
<keyword evidence="4" id="KW-0679">Respiratory chain</keyword>
<name>A0A505HSF0_ASPNG</name>
<dbReference type="InterPro" id="IPR023184">
    <property type="entry name" value="Ubol_cytC_Rdtase_hinge_dom"/>
</dbReference>
<dbReference type="FunFam" id="1.10.287.20:FF:000003">
    <property type="entry name" value="Cytochrome b-c1 complex subunit 6"/>
    <property type="match status" value="1"/>
</dbReference>
<keyword evidence="8" id="KW-0472">Membrane</keyword>
<evidence type="ECO:0000256" key="6">
    <source>
        <dbReference type="ARBA" id="ARBA00022982"/>
    </source>
</evidence>
<keyword evidence="5" id="KW-0999">Mitochondrion inner membrane</keyword>
<dbReference type="GO" id="GO:0003713">
    <property type="term" value="F:transcription coactivator activity"/>
    <property type="evidence" value="ECO:0007669"/>
    <property type="project" value="InterPro"/>
</dbReference>
<dbReference type="CDD" id="cd13214">
    <property type="entry name" value="PH-GRAM_WBP2"/>
    <property type="match status" value="1"/>
</dbReference>
<comment type="subcellular location">
    <subcellularLocation>
        <location evidence="1">Mitochondrion inner membrane</location>
        <topology evidence="1">Peripheral membrane protein</topology>
        <orientation evidence="1">Intermembrane side</orientation>
    </subcellularLocation>
</comment>
<evidence type="ECO:0000256" key="1">
    <source>
        <dbReference type="ARBA" id="ARBA00004137"/>
    </source>
</evidence>